<accession>A0A1T5FCE3</accession>
<dbReference type="SUPFAM" id="SSF56300">
    <property type="entry name" value="Metallo-dependent phosphatases"/>
    <property type="match status" value="1"/>
</dbReference>
<dbReference type="InterPro" id="IPR029052">
    <property type="entry name" value="Metallo-depent_PP-like"/>
</dbReference>
<feature type="domain" description="Calcineurin-like phosphoesterase" evidence="2">
    <location>
        <begin position="1"/>
        <end position="196"/>
    </location>
</feature>
<dbReference type="PANTHER" id="PTHR42850:SF2">
    <property type="entry name" value="BLL5683 PROTEIN"/>
    <property type="match status" value="1"/>
</dbReference>
<dbReference type="InterPro" id="IPR024654">
    <property type="entry name" value="Calcineurin-like_PHP_lpxH"/>
</dbReference>
<comment type="similarity">
    <text evidence="1">Belongs to the metallophosphoesterase superfamily. YfcE family.</text>
</comment>
<dbReference type="PANTHER" id="PTHR42850">
    <property type="entry name" value="METALLOPHOSPHOESTERASE"/>
    <property type="match status" value="1"/>
</dbReference>
<proteinExistence type="inferred from homology"/>
<dbReference type="EMBL" id="FUYR01000007">
    <property type="protein sequence ID" value="SKB93777.1"/>
    <property type="molecule type" value="Genomic_DNA"/>
</dbReference>
<organism evidence="3 4">
    <name type="scientific">Daejeonella lutea</name>
    <dbReference type="NCBI Taxonomy" id="572036"/>
    <lineage>
        <taxon>Bacteria</taxon>
        <taxon>Pseudomonadati</taxon>
        <taxon>Bacteroidota</taxon>
        <taxon>Sphingobacteriia</taxon>
        <taxon>Sphingobacteriales</taxon>
        <taxon>Sphingobacteriaceae</taxon>
        <taxon>Daejeonella</taxon>
    </lineage>
</organism>
<evidence type="ECO:0000313" key="4">
    <source>
        <dbReference type="Proteomes" id="UP000189981"/>
    </source>
</evidence>
<dbReference type="GO" id="GO:0016791">
    <property type="term" value="F:phosphatase activity"/>
    <property type="evidence" value="ECO:0007669"/>
    <property type="project" value="TreeGrafter"/>
</dbReference>
<evidence type="ECO:0000259" key="2">
    <source>
        <dbReference type="Pfam" id="PF12850"/>
    </source>
</evidence>
<dbReference type="AlphaFoldDB" id="A0A1T5FCE3"/>
<dbReference type="STRING" id="572036.SAMN05661099_3589"/>
<dbReference type="GO" id="GO:0005737">
    <property type="term" value="C:cytoplasm"/>
    <property type="evidence" value="ECO:0007669"/>
    <property type="project" value="TreeGrafter"/>
</dbReference>
<protein>
    <submittedName>
        <fullName evidence="3">Predicted phosphodiesterase</fullName>
    </submittedName>
</protein>
<name>A0A1T5FCE3_9SPHI</name>
<gene>
    <name evidence="3" type="ORF">SAMN05661099_3589</name>
</gene>
<evidence type="ECO:0000313" key="3">
    <source>
        <dbReference type="EMBL" id="SKB93777.1"/>
    </source>
</evidence>
<dbReference type="InterPro" id="IPR011152">
    <property type="entry name" value="Pesterase_MJ0912"/>
</dbReference>
<keyword evidence="4" id="KW-1185">Reference proteome</keyword>
<dbReference type="Gene3D" id="3.60.21.10">
    <property type="match status" value="1"/>
</dbReference>
<evidence type="ECO:0000256" key="1">
    <source>
        <dbReference type="ARBA" id="ARBA00008950"/>
    </source>
</evidence>
<dbReference type="OrthoDB" id="9813918at2"/>
<dbReference type="Proteomes" id="UP000189981">
    <property type="component" value="Unassembled WGS sequence"/>
</dbReference>
<dbReference type="RefSeq" id="WP_079704087.1">
    <property type="nucleotide sequence ID" value="NZ_FUYR01000007.1"/>
</dbReference>
<reference evidence="4" key="1">
    <citation type="submission" date="2017-02" db="EMBL/GenBank/DDBJ databases">
        <authorList>
            <person name="Varghese N."/>
            <person name="Submissions S."/>
        </authorList>
    </citation>
    <scope>NUCLEOTIDE SEQUENCE [LARGE SCALE GENOMIC DNA]</scope>
    <source>
        <strain evidence="4">DSM 22385</strain>
    </source>
</reference>
<sequence length="238" mass="26717">MKLGILSDIHSNVYALQAVVSELELHEIDKLIILGDTFGYYPWAHETYEALHSYLPNAICIKGNHDQLVIQSSPPDPVPSYWYAAKLNEKELREKSPEAIDWLGTLPFESAVTLNGSVCRLAHGTPADPENGRYYPDDMNIWPWFPKPGTMLLLGHTHYPVVRNIKNGGKIINPGSVGQPRDGNPDAAWGILDTETRQFEFKRTNYNYQKVMATLREINWDKRAIASLGKSTGGALEI</sequence>
<dbReference type="InterPro" id="IPR050126">
    <property type="entry name" value="Ap4A_hydrolase"/>
</dbReference>
<dbReference type="Pfam" id="PF12850">
    <property type="entry name" value="Metallophos_2"/>
    <property type="match status" value="1"/>
</dbReference>
<dbReference type="PIRSF" id="PIRSF000883">
    <property type="entry name" value="Pesterase_MJ0912"/>
    <property type="match status" value="1"/>
</dbReference>